<protein>
    <submittedName>
        <fullName evidence="3">Uncharacterized protein</fullName>
    </submittedName>
</protein>
<keyword evidence="2" id="KW-0812">Transmembrane</keyword>
<gene>
    <name evidence="3" type="ORF">LOD99_2975</name>
</gene>
<organism evidence="3 4">
    <name type="scientific">Oopsacas minuta</name>
    <dbReference type="NCBI Taxonomy" id="111878"/>
    <lineage>
        <taxon>Eukaryota</taxon>
        <taxon>Metazoa</taxon>
        <taxon>Porifera</taxon>
        <taxon>Hexactinellida</taxon>
        <taxon>Hexasterophora</taxon>
        <taxon>Lyssacinosida</taxon>
        <taxon>Leucopsacidae</taxon>
        <taxon>Oopsacas</taxon>
    </lineage>
</organism>
<dbReference type="Proteomes" id="UP001165289">
    <property type="component" value="Unassembled WGS sequence"/>
</dbReference>
<evidence type="ECO:0000256" key="1">
    <source>
        <dbReference type="SAM" id="MobiDB-lite"/>
    </source>
</evidence>
<dbReference type="EMBL" id="JAKMXF010000233">
    <property type="protein sequence ID" value="KAI6654130.1"/>
    <property type="molecule type" value="Genomic_DNA"/>
</dbReference>
<feature type="compositionally biased region" description="Basic residues" evidence="1">
    <location>
        <begin position="277"/>
        <end position="286"/>
    </location>
</feature>
<evidence type="ECO:0000313" key="3">
    <source>
        <dbReference type="EMBL" id="KAI6654130.1"/>
    </source>
</evidence>
<feature type="compositionally biased region" description="Pro residues" evidence="1">
    <location>
        <begin position="382"/>
        <end position="397"/>
    </location>
</feature>
<keyword evidence="4" id="KW-1185">Reference proteome</keyword>
<feature type="compositionally biased region" description="Basic residues" evidence="1">
    <location>
        <begin position="346"/>
        <end position="358"/>
    </location>
</feature>
<keyword evidence="2" id="KW-0472">Membrane</keyword>
<evidence type="ECO:0000256" key="2">
    <source>
        <dbReference type="SAM" id="Phobius"/>
    </source>
</evidence>
<proteinExistence type="predicted"/>
<evidence type="ECO:0000313" key="4">
    <source>
        <dbReference type="Proteomes" id="UP001165289"/>
    </source>
</evidence>
<comment type="caution">
    <text evidence="3">The sequence shown here is derived from an EMBL/GenBank/DDBJ whole genome shotgun (WGS) entry which is preliminary data.</text>
</comment>
<name>A0AAV7K0L6_9METZ</name>
<feature type="compositionally biased region" description="Basic residues" evidence="1">
    <location>
        <begin position="308"/>
        <end position="318"/>
    </location>
</feature>
<dbReference type="AlphaFoldDB" id="A0AAV7K0L6"/>
<feature type="region of interest" description="Disordered" evidence="1">
    <location>
        <begin position="1"/>
        <end position="20"/>
    </location>
</feature>
<accession>A0AAV7K0L6</accession>
<sequence length="431" mass="48070">MSSSRSLLATATRSQSPQSTQVLQTPPIAVIPTIQPVEARITIVAVVATCCLLILITVLLILILYLIAVKMKSHRLKHYANFPTQDSISPLPVERVLEHIVEDSKYNPVYISDSIRGRDSFGENNEPLQIPGPGQTVKANQDYFQPGRERESPIFLKGDTIFVRKIEGDVHKGQNMAWLRGEVAGREVCFPSYVINIVDGLEDTFDTFSTPLRRPGLETCAAQDSAVSLDSAPAELESLFHDVDFTLTQHSSVQHPLSRQEVIKQRHYSHSDISYTPHHRAIKRPTRPAPAPPTKESLLLPHAPSKLNRPKLSSKKKGSKDTDELLFVPPPLSSSTPLRHTGDKSHLKRTRGFIRHKRPDTPDTKFKPKPKNSPLVRKGRPLPHPVDPPSRPDPPYTPSTLSLILYADTQDDPPMKPPPPTTYESKNTSNF</sequence>
<feature type="transmembrane region" description="Helical" evidence="2">
    <location>
        <begin position="41"/>
        <end position="68"/>
    </location>
</feature>
<feature type="region of interest" description="Disordered" evidence="1">
    <location>
        <begin position="273"/>
        <end position="431"/>
    </location>
</feature>
<keyword evidence="2" id="KW-1133">Transmembrane helix</keyword>
<reference evidence="3 4" key="1">
    <citation type="journal article" date="2023" name="BMC Biol.">
        <title>The compact genome of the sponge Oopsacas minuta (Hexactinellida) is lacking key metazoan core genes.</title>
        <authorList>
            <person name="Santini S."/>
            <person name="Schenkelaars Q."/>
            <person name="Jourda C."/>
            <person name="Duchesne M."/>
            <person name="Belahbib H."/>
            <person name="Rocher C."/>
            <person name="Selva M."/>
            <person name="Riesgo A."/>
            <person name="Vervoort M."/>
            <person name="Leys S.P."/>
            <person name="Kodjabachian L."/>
            <person name="Le Bivic A."/>
            <person name="Borchiellini C."/>
            <person name="Claverie J.M."/>
            <person name="Renard E."/>
        </authorList>
    </citation>
    <scope>NUCLEOTIDE SEQUENCE [LARGE SCALE GENOMIC DNA]</scope>
    <source>
        <strain evidence="3">SPO-2</strain>
    </source>
</reference>